<keyword evidence="1" id="KW-0472">Membrane</keyword>
<keyword evidence="1" id="KW-1133">Transmembrane helix</keyword>
<keyword evidence="3" id="KW-1185">Reference proteome</keyword>
<gene>
    <name evidence="2" type="ORF">DNG_02406</name>
</gene>
<proteinExistence type="predicted"/>
<organism evidence="2 3">
    <name type="scientific">Cephalotrichum gorgonifer</name>
    <dbReference type="NCBI Taxonomy" id="2041049"/>
    <lineage>
        <taxon>Eukaryota</taxon>
        <taxon>Fungi</taxon>
        <taxon>Dikarya</taxon>
        <taxon>Ascomycota</taxon>
        <taxon>Pezizomycotina</taxon>
        <taxon>Sordariomycetes</taxon>
        <taxon>Hypocreomycetidae</taxon>
        <taxon>Microascales</taxon>
        <taxon>Microascaceae</taxon>
        <taxon>Cephalotrichum</taxon>
    </lineage>
</organism>
<keyword evidence="1" id="KW-0812">Transmembrane</keyword>
<reference evidence="2" key="1">
    <citation type="submission" date="2018-03" db="EMBL/GenBank/DDBJ databases">
        <authorList>
            <person name="Guldener U."/>
        </authorList>
    </citation>
    <scope>NUCLEOTIDE SEQUENCE</scope>
</reference>
<name>A0AAE8MUQ7_9PEZI</name>
<evidence type="ECO:0000313" key="2">
    <source>
        <dbReference type="EMBL" id="SPN99554.1"/>
    </source>
</evidence>
<evidence type="ECO:0000313" key="3">
    <source>
        <dbReference type="Proteomes" id="UP001187682"/>
    </source>
</evidence>
<dbReference type="AlphaFoldDB" id="A0AAE8MUQ7"/>
<comment type="caution">
    <text evidence="2">The sequence shown here is derived from an EMBL/GenBank/DDBJ whole genome shotgun (WGS) entry which is preliminary data.</text>
</comment>
<evidence type="ECO:0000256" key="1">
    <source>
        <dbReference type="SAM" id="Phobius"/>
    </source>
</evidence>
<sequence>MAAIDNKLVVREAFAHLAKRGTWPHDNPGVMVVFGIIFACIVGGLAYFIWSKVEKRKAAAAAKAAMSCREVDGKALGDIYDRVLEPAEVVDAREELAAAVGREHERFEAATALKCSARTQPSRSTSWTALEHQ</sequence>
<dbReference type="Proteomes" id="UP001187682">
    <property type="component" value="Unassembled WGS sequence"/>
</dbReference>
<dbReference type="EMBL" id="ONZQ02000003">
    <property type="protein sequence ID" value="SPN99554.1"/>
    <property type="molecule type" value="Genomic_DNA"/>
</dbReference>
<protein>
    <submittedName>
        <fullName evidence="2">Uncharacterized protein</fullName>
    </submittedName>
</protein>
<accession>A0AAE8MUQ7</accession>
<feature type="transmembrane region" description="Helical" evidence="1">
    <location>
        <begin position="29"/>
        <end position="50"/>
    </location>
</feature>